<dbReference type="EMBL" id="NPEF01000083">
    <property type="protein sequence ID" value="PJZ93088.1"/>
    <property type="molecule type" value="Genomic_DNA"/>
</dbReference>
<feature type="transmembrane region" description="Helical" evidence="2">
    <location>
        <begin position="99"/>
        <end position="119"/>
    </location>
</feature>
<evidence type="ECO:0000313" key="5">
    <source>
        <dbReference type="Proteomes" id="UP000232122"/>
    </source>
</evidence>
<name>A0A2N0B9C6_9LEPT</name>
<dbReference type="Proteomes" id="UP000232122">
    <property type="component" value="Unassembled WGS sequence"/>
</dbReference>
<dbReference type="OrthoDB" id="345867at2"/>
<reference evidence="3 5" key="2">
    <citation type="journal article" date="2018" name="Microb. Genom.">
        <title>Deciphering the unexplored Leptospira diversity from soils uncovers genomic evolution to virulence.</title>
        <authorList>
            <person name="Thibeaux R."/>
            <person name="Iraola G."/>
            <person name="Ferres I."/>
            <person name="Bierque E."/>
            <person name="Girault D."/>
            <person name="Soupe-Gilbert M.E."/>
            <person name="Picardeau M."/>
            <person name="Goarant C."/>
        </authorList>
    </citation>
    <scope>NUCLEOTIDE SEQUENCE [LARGE SCALE GENOMIC DNA]</scope>
    <source>
        <strain evidence="3 5">ATI7-C-A5</strain>
    </source>
</reference>
<dbReference type="RefSeq" id="WP_100765034.1">
    <property type="nucleotide sequence ID" value="NZ_NPEF02000002.1"/>
</dbReference>
<comment type="caution">
    <text evidence="4">The sequence shown here is derived from an EMBL/GenBank/DDBJ whole genome shotgun (WGS) entry which is preliminary data.</text>
</comment>
<dbReference type="EMBL" id="NPEF02000002">
    <property type="protein sequence ID" value="MDV6234474.1"/>
    <property type="molecule type" value="Genomic_DNA"/>
</dbReference>
<proteinExistence type="predicted"/>
<evidence type="ECO:0000313" key="4">
    <source>
        <dbReference type="EMBL" id="PJZ93088.1"/>
    </source>
</evidence>
<protein>
    <submittedName>
        <fullName evidence="4">Uncharacterized protein</fullName>
    </submittedName>
</protein>
<evidence type="ECO:0000313" key="3">
    <source>
        <dbReference type="EMBL" id="MDV6234474.1"/>
    </source>
</evidence>
<keyword evidence="2" id="KW-0812">Transmembrane</keyword>
<reference evidence="3" key="3">
    <citation type="submission" date="2023-10" db="EMBL/GenBank/DDBJ databases">
        <authorList>
            <person name="Picardeau M."/>
            <person name="Thibeaux R."/>
        </authorList>
    </citation>
    <scope>NUCLEOTIDE SEQUENCE</scope>
    <source>
        <strain evidence="3">ATI7-C-A5</strain>
    </source>
</reference>
<feature type="coiled-coil region" evidence="1">
    <location>
        <begin position="4"/>
        <end position="34"/>
    </location>
</feature>
<dbReference type="AlphaFoldDB" id="A0A2N0B9C6"/>
<evidence type="ECO:0000256" key="2">
    <source>
        <dbReference type="SAM" id="Phobius"/>
    </source>
</evidence>
<keyword evidence="5" id="KW-1185">Reference proteome</keyword>
<feature type="transmembrane region" description="Helical" evidence="2">
    <location>
        <begin position="66"/>
        <end position="87"/>
    </location>
</feature>
<reference evidence="4" key="1">
    <citation type="submission" date="2017-07" db="EMBL/GenBank/DDBJ databases">
        <title>Leptospira spp. isolated from tropical soils.</title>
        <authorList>
            <person name="Thibeaux R."/>
            <person name="Iraola G."/>
            <person name="Ferres I."/>
            <person name="Bierque E."/>
            <person name="Girault D."/>
            <person name="Soupe-Gilbert M.-E."/>
            <person name="Picardeau M."/>
            <person name="Goarant C."/>
        </authorList>
    </citation>
    <scope>NUCLEOTIDE SEQUENCE [LARGE SCALE GENOMIC DNA]</scope>
    <source>
        <strain evidence="4">ATI7-C-A5</strain>
    </source>
</reference>
<gene>
    <name evidence="3" type="ORF">CH379_002395</name>
    <name evidence="4" type="ORF">CH379_09660</name>
</gene>
<keyword evidence="2" id="KW-0472">Membrane</keyword>
<keyword evidence="2" id="KW-1133">Transmembrane helix</keyword>
<evidence type="ECO:0000256" key="1">
    <source>
        <dbReference type="SAM" id="Coils"/>
    </source>
</evidence>
<accession>A0A2N0B9C6</accession>
<organism evidence="4">
    <name type="scientific">Leptospira ellisii</name>
    <dbReference type="NCBI Taxonomy" id="2023197"/>
    <lineage>
        <taxon>Bacteria</taxon>
        <taxon>Pseudomonadati</taxon>
        <taxon>Spirochaetota</taxon>
        <taxon>Spirochaetia</taxon>
        <taxon>Leptospirales</taxon>
        <taxon>Leptospiraceae</taxon>
        <taxon>Leptospira</taxon>
    </lineage>
</organism>
<sequence>MDPVEKAVYEKRKLEKEDRDLRDRERKREERNRKFQERIESLFGAFFMSKPFLSFRLYCRFFLADYWFFNYTVIGLLSVLGIPTFYVTCVVPSFFQEPIVQFFFYLFPAMAFAEWIRYLNFHRRLKRIGFPINGYEALYRHEEFDYYKWFEIEVRVSAVKNEPAVQALLESFCIRAKRFFYPHDIESKDLRRSWEHGTLTATGSANSRLILFLFRSLIVQLDELNRFERSVGAVEVTILSGPVLAEAKSNQSYD</sequence>
<keyword evidence="1" id="KW-0175">Coiled coil</keyword>